<keyword evidence="2" id="KW-0408">Iron</keyword>
<evidence type="ECO:0000313" key="5">
    <source>
        <dbReference type="EMBL" id="KAF3004430.1"/>
    </source>
</evidence>
<protein>
    <submittedName>
        <fullName evidence="5">Uncharacterized protein</fullName>
    </submittedName>
</protein>
<feature type="compositionally biased region" description="Low complexity" evidence="3">
    <location>
        <begin position="742"/>
        <end position="753"/>
    </location>
</feature>
<evidence type="ECO:0000256" key="1">
    <source>
        <dbReference type="ARBA" id="ARBA00022737"/>
    </source>
</evidence>
<feature type="region of interest" description="Disordered" evidence="3">
    <location>
        <begin position="585"/>
        <end position="629"/>
    </location>
</feature>
<dbReference type="InterPro" id="IPR011043">
    <property type="entry name" value="Gal_Oxase/kelch_b-propeller"/>
</dbReference>
<keyword evidence="1" id="KW-0677">Repeat</keyword>
<feature type="region of interest" description="Disordered" evidence="3">
    <location>
        <begin position="697"/>
        <end position="801"/>
    </location>
</feature>
<name>A0A9P4W9T8_CURKU</name>
<dbReference type="EMBL" id="SWKU01000008">
    <property type="protein sequence ID" value="KAF3004430.1"/>
    <property type="molecule type" value="Genomic_DNA"/>
</dbReference>
<reference evidence="5" key="1">
    <citation type="submission" date="2019-04" db="EMBL/GenBank/DDBJ databases">
        <title>Sequencing of skin fungus with MAO and IRED activity.</title>
        <authorList>
            <person name="Marsaioli A.J."/>
            <person name="Bonatto J.M.C."/>
            <person name="Reis Junior O."/>
        </authorList>
    </citation>
    <scope>NUCLEOTIDE SEQUENCE</scope>
    <source>
        <strain evidence="5">30M1</strain>
    </source>
</reference>
<feature type="compositionally biased region" description="Low complexity" evidence="3">
    <location>
        <begin position="607"/>
        <end position="629"/>
    </location>
</feature>
<dbReference type="Gene3D" id="2.120.10.80">
    <property type="entry name" value="Kelch-type beta propeller"/>
    <property type="match status" value="1"/>
</dbReference>
<dbReference type="PANTHER" id="PTHR47435">
    <property type="entry name" value="KELCH REPEAT PROTEIN (AFU_ORTHOLOGUE AFUA_5G12780)"/>
    <property type="match status" value="1"/>
</dbReference>
<accession>A0A9P4W9T8</accession>
<dbReference type="Proteomes" id="UP000801428">
    <property type="component" value="Unassembled WGS sequence"/>
</dbReference>
<sequence length="822" mass="90188">MEAGLDHRIARLWDTGQVFTATDPDFRVVTRLFAQTYTDLFRMSSTMAEAGNEMISYARLANGAADVWMNHELTESTRKRAKEAYYRYEYKALLGLLQAHRDLNEKLSRNEVPDMLPLCIATFLYHAVGACMRGSFYVSKMVAVFDEYRKISASFPILFRQNRIPESEDDWDVEMSASNKIPQRKAFYKLVVMHADLDPLLEIQHLHYSKLYLYGGMAYYGSGMNVSNLETNTYLLWEDLSKAEGTKYSFPVQYSNGSVDLNVPVVSGGALWPDEVNKIFYLYGGEYSDPKKRPAGGSFTLWYYDTVYDKWNSPSADGSKSKIGWPALGASTVSDQGVAYYYGGYLTNSSDLGTTGEPVMQSALISYDMDSRVWVNDTGSRTPRAEGSLHYLPASDRGMLVYFGGVEGNSSGGESIFTNMTDIQLYDIAGARWYTQTASGDVPEPRRGFCAGIVWAEDQSSYNIYLFGGFRADGTGLGDLYVLSIPSFRWIAIWPIPKQLVFPGGKGDSSCNVFRDSQMMIIGGLQPNASKLDCDIPLIGGQHNMFLGQENKEYLDGGLPSWWHAPIDNVTGYRVPDQIQQVVGGDTKGSATVTAPEGPWATDDLPRLTLPTTSATAAPTNSSSPPKGKTNVGAIAGGVVAGVVVLIGVITGVLLCLRRRRHNQSMPTAPEVVNTSDVHSPDLARKSLATASIMQGSTLASPTPHSPVYPVGSSPPLASSSWRHDTYGSAPYNHSSSNPEYQGSRSPQSQSGGYETPTYYPQGEHTYQQTYYPPPPDPSKSPNKESLAHMSSISELPNIRSPANAVAEMSIAQSPAPYRNPQ</sequence>
<comment type="caution">
    <text evidence="5">The sequence shown here is derived from an EMBL/GenBank/DDBJ whole genome shotgun (WGS) entry which is preliminary data.</text>
</comment>
<feature type="compositionally biased region" description="Polar residues" evidence="3">
    <location>
        <begin position="732"/>
        <end position="741"/>
    </location>
</feature>
<keyword evidence="6" id="KW-1185">Reference proteome</keyword>
<dbReference type="AlphaFoldDB" id="A0A9P4W9T8"/>
<organism evidence="5 6">
    <name type="scientific">Curvularia kusanoi</name>
    <name type="common">Cochliobolus kusanoi</name>
    <dbReference type="NCBI Taxonomy" id="90978"/>
    <lineage>
        <taxon>Eukaryota</taxon>
        <taxon>Fungi</taxon>
        <taxon>Dikarya</taxon>
        <taxon>Ascomycota</taxon>
        <taxon>Pezizomycotina</taxon>
        <taxon>Dothideomycetes</taxon>
        <taxon>Pleosporomycetidae</taxon>
        <taxon>Pleosporales</taxon>
        <taxon>Pleosporineae</taxon>
        <taxon>Pleosporaceae</taxon>
        <taxon>Curvularia</taxon>
    </lineage>
</organism>
<feature type="transmembrane region" description="Helical" evidence="4">
    <location>
        <begin position="632"/>
        <end position="657"/>
    </location>
</feature>
<evidence type="ECO:0000256" key="2">
    <source>
        <dbReference type="ARBA" id="ARBA00023004"/>
    </source>
</evidence>
<keyword evidence="4" id="KW-0472">Membrane</keyword>
<dbReference type="InterPro" id="IPR015915">
    <property type="entry name" value="Kelch-typ_b-propeller"/>
</dbReference>
<evidence type="ECO:0000256" key="4">
    <source>
        <dbReference type="SAM" id="Phobius"/>
    </source>
</evidence>
<evidence type="ECO:0000313" key="6">
    <source>
        <dbReference type="Proteomes" id="UP000801428"/>
    </source>
</evidence>
<dbReference type="OrthoDB" id="10251809at2759"/>
<evidence type="ECO:0000256" key="3">
    <source>
        <dbReference type="SAM" id="MobiDB-lite"/>
    </source>
</evidence>
<keyword evidence="4" id="KW-1133">Transmembrane helix</keyword>
<proteinExistence type="predicted"/>
<keyword evidence="4" id="KW-0812">Transmembrane</keyword>
<dbReference type="SUPFAM" id="SSF50965">
    <property type="entry name" value="Galactose oxidase, central domain"/>
    <property type="match status" value="1"/>
</dbReference>
<gene>
    <name evidence="5" type="ORF">E8E13_010431</name>
</gene>
<dbReference type="PANTHER" id="PTHR47435:SF4">
    <property type="entry name" value="KELCH REPEAT PROTEIN (AFU_ORTHOLOGUE AFUA_5G12780)"/>
    <property type="match status" value="1"/>
</dbReference>
<dbReference type="GO" id="GO:0019760">
    <property type="term" value="P:glucosinolate metabolic process"/>
    <property type="evidence" value="ECO:0007669"/>
    <property type="project" value="UniProtKB-ARBA"/>
</dbReference>